<feature type="compositionally biased region" description="Low complexity" evidence="1">
    <location>
        <begin position="580"/>
        <end position="596"/>
    </location>
</feature>
<feature type="compositionally biased region" description="Polar residues" evidence="1">
    <location>
        <begin position="610"/>
        <end position="625"/>
    </location>
</feature>
<sequence>MLGTGIASAQENVNPDARPNPLDARVRVPVDVDRNNLGTPVGNHDLPAVRGELRTPSLAETPAGRVADHPNPLVRGTREGLSGVNRTGVTRGNTVGADVAMPVNVCGNAIGAGGDSYTEADCSRSAESTGDIQTDGSYGSLSGNAARAAAAVSPQVTGNAIAALSNAESRTTSDQRATAGGDVRTSGRHGSLSGNVAALQGAAPVQVNGNALAAGGNSHTTSTASNHVTAPGSLRTDGDRSSAGGNVLGVPLAPVVGVSGNGFGAVGNADANADDRSYADAGDTHPFPGGPSMWAETTGKDGTLAGNIAQPSLAGPASADNNALGGVGNSNVAGRATNDAYAGGNSRTAGQDSVLSGNYADAPVALPVAGSGNSASGVGNTSSRHANDVVTVAGGDTYTNGDRSVLSANSANLPPAGAADLCGNGTAAGGIADSSCDNDVAVESGGYNGSTGNDGVVSGNIGQVPVGAPAEAFGNNFGAAGSSTGRTTEDKAIRSGRMANSVDDNGTVSSNVVSAPTVLGGQAFGNTGGAVANPTSTTDSDTRVDLGNPPQANGKHGSASGNIVHVPTSNPAQVFGDSVVGVGNGSSDTTSSLSSRSGGGAVTTGDEGSLSGNVLSVPQASSPQAFGSAIGAGSNVESDTRNEFGSFSGGDVYTSGDRGSFSGNGLGSQATLPLQVFGDAVTAAGNGYSRSDNSSGLIAGGRHLTSAEDASWSGNLLTTPAALAPSAHGDAVTAAGLADARTTSDAHSTSGGDTATTGTGPMTARDLELPAEGVARMFGVPVEVAGTATADAADRSRLRTGEGEETELGRGVVLPMGVDHLMRVTELPSLELLHRLPEYRSPLRAPGLEELRNLPILGRPLPVEAPRVASPTRTAWQAGSELREELPAVKADKPEVDARDLPTSELPKPDLSDAELPTAPLSALMKPMTVMKAMAVMKPVSELPTGVMPRVQEDVRDTATNRMPGTAHVARTAYGLLPATSGERSFSGTLPVTDQLDLTRQLPIVTDQTAVLRDQALPTLPVASPVPLPVVVPVPGLAQPRTAPVLPPAALSGLDVNPLQGTVGTQAVPSTEQLRTPALAGLDAFSLFNSMERTAQLPRI</sequence>
<feature type="region of interest" description="Disordered" evidence="1">
    <location>
        <begin position="525"/>
        <end position="561"/>
    </location>
</feature>
<name>A0ABW1PDF4_9PSEU</name>
<evidence type="ECO:0000313" key="3">
    <source>
        <dbReference type="Proteomes" id="UP001596220"/>
    </source>
</evidence>
<feature type="region of interest" description="Disordered" evidence="1">
    <location>
        <begin position="1"/>
        <end position="23"/>
    </location>
</feature>
<keyword evidence="3" id="KW-1185">Reference proteome</keyword>
<feature type="compositionally biased region" description="Polar residues" evidence="1">
    <location>
        <begin position="217"/>
        <end position="228"/>
    </location>
</feature>
<feature type="region of interest" description="Disordered" evidence="1">
    <location>
        <begin position="166"/>
        <end position="191"/>
    </location>
</feature>
<feature type="region of interest" description="Disordered" evidence="1">
    <location>
        <begin position="62"/>
        <end position="88"/>
    </location>
</feature>
<feature type="region of interest" description="Disordered" evidence="1">
    <location>
        <begin position="580"/>
        <end position="649"/>
    </location>
</feature>
<protein>
    <submittedName>
        <fullName evidence="2">Beta strand repeat-containing protein</fullName>
    </submittedName>
</protein>
<reference evidence="3" key="1">
    <citation type="journal article" date="2019" name="Int. J. Syst. Evol. Microbiol.">
        <title>The Global Catalogue of Microorganisms (GCM) 10K type strain sequencing project: providing services to taxonomists for standard genome sequencing and annotation.</title>
        <authorList>
            <consortium name="The Broad Institute Genomics Platform"/>
            <consortium name="The Broad Institute Genome Sequencing Center for Infectious Disease"/>
            <person name="Wu L."/>
            <person name="Ma J."/>
        </authorList>
    </citation>
    <scope>NUCLEOTIDE SEQUENCE [LARGE SCALE GENOMIC DNA]</scope>
    <source>
        <strain evidence="3">CGMCC 4.7246</strain>
    </source>
</reference>
<feature type="compositionally biased region" description="Basic and acidic residues" evidence="1">
    <location>
        <begin position="881"/>
        <end position="911"/>
    </location>
</feature>
<evidence type="ECO:0000256" key="1">
    <source>
        <dbReference type="SAM" id="MobiDB-lite"/>
    </source>
</evidence>
<evidence type="ECO:0000313" key="2">
    <source>
        <dbReference type="EMBL" id="MFC6092877.1"/>
    </source>
</evidence>
<feature type="region of interest" description="Disordered" evidence="1">
    <location>
        <begin position="868"/>
        <end position="915"/>
    </location>
</feature>
<feature type="region of interest" description="Disordered" evidence="1">
    <location>
        <begin position="740"/>
        <end position="762"/>
    </location>
</feature>
<dbReference type="RefSeq" id="WP_380639517.1">
    <property type="nucleotide sequence ID" value="NZ_JBHSQO010000034.1"/>
</dbReference>
<feature type="region of interest" description="Disordered" evidence="1">
    <location>
        <begin position="276"/>
        <end position="313"/>
    </location>
</feature>
<gene>
    <name evidence="2" type="ORF">ACFP3R_26695</name>
</gene>
<feature type="compositionally biased region" description="Low complexity" evidence="1">
    <location>
        <begin position="749"/>
        <end position="762"/>
    </location>
</feature>
<organism evidence="2 3">
    <name type="scientific">Saccharothrix lopnurensis</name>
    <dbReference type="NCBI Taxonomy" id="1670621"/>
    <lineage>
        <taxon>Bacteria</taxon>
        <taxon>Bacillati</taxon>
        <taxon>Actinomycetota</taxon>
        <taxon>Actinomycetes</taxon>
        <taxon>Pseudonocardiales</taxon>
        <taxon>Pseudonocardiaceae</taxon>
        <taxon>Saccharothrix</taxon>
    </lineage>
</organism>
<feature type="compositionally biased region" description="Polar residues" evidence="1">
    <location>
        <begin position="166"/>
        <end position="176"/>
    </location>
</feature>
<proteinExistence type="predicted"/>
<dbReference type="EMBL" id="JBHSQO010000034">
    <property type="protein sequence ID" value="MFC6092877.1"/>
    <property type="molecule type" value="Genomic_DNA"/>
</dbReference>
<accession>A0ABW1PDF4</accession>
<feature type="region of interest" description="Disordered" evidence="1">
    <location>
        <begin position="212"/>
        <end position="242"/>
    </location>
</feature>
<feature type="region of interest" description="Disordered" evidence="1">
    <location>
        <begin position="478"/>
        <end position="507"/>
    </location>
</feature>
<dbReference type="Proteomes" id="UP001596220">
    <property type="component" value="Unassembled WGS sequence"/>
</dbReference>
<comment type="caution">
    <text evidence="2">The sequence shown here is derived from an EMBL/GenBank/DDBJ whole genome shotgun (WGS) entry which is preliminary data.</text>
</comment>